<dbReference type="InterPro" id="IPR007337">
    <property type="entry name" value="RelB/DinJ"/>
</dbReference>
<name>A0A2U2NC27_9BIFI</name>
<dbReference type="Proteomes" id="UP000245876">
    <property type="component" value="Unassembled WGS sequence"/>
</dbReference>
<accession>A0A2U2NC27</accession>
<dbReference type="Pfam" id="PF04221">
    <property type="entry name" value="RelB"/>
    <property type="match status" value="1"/>
</dbReference>
<dbReference type="RefSeq" id="WP_109056270.1">
    <property type="nucleotide sequence ID" value="NZ_QFFM01000003.1"/>
</dbReference>
<evidence type="ECO:0000256" key="1">
    <source>
        <dbReference type="ARBA" id="ARBA00010562"/>
    </source>
</evidence>
<sequence>MAAKIPTSINIDRDLRDQATEIFNELGISFSQAVTIFCRATVRENGLPFDMTIRRPKRHRDEYEDDDE</sequence>
<dbReference type="OrthoDB" id="9804867at2"/>
<keyword evidence="4" id="KW-1185">Reference proteome</keyword>
<proteinExistence type="inferred from homology"/>
<comment type="similarity">
    <text evidence="1">Belongs to the RelB/DinJ antitoxin family.</text>
</comment>
<keyword evidence="2" id="KW-1277">Toxin-antitoxin system</keyword>
<dbReference type="PANTHER" id="PTHR38781">
    <property type="entry name" value="ANTITOXIN DINJ-RELATED"/>
    <property type="match status" value="1"/>
</dbReference>
<dbReference type="Gene3D" id="1.10.1220.10">
    <property type="entry name" value="Met repressor-like"/>
    <property type="match status" value="1"/>
</dbReference>
<dbReference type="AlphaFoldDB" id="A0A2U2NC27"/>
<dbReference type="GO" id="GO:0006355">
    <property type="term" value="P:regulation of DNA-templated transcription"/>
    <property type="evidence" value="ECO:0007669"/>
    <property type="project" value="InterPro"/>
</dbReference>
<evidence type="ECO:0000313" key="4">
    <source>
        <dbReference type="Proteomes" id="UP000245876"/>
    </source>
</evidence>
<dbReference type="EMBL" id="QFFM01000003">
    <property type="protein sequence ID" value="PWG66701.1"/>
    <property type="molecule type" value="Genomic_DNA"/>
</dbReference>
<dbReference type="NCBIfam" id="TIGR02384">
    <property type="entry name" value="RelB_DinJ"/>
    <property type="match status" value="1"/>
</dbReference>
<dbReference type="GO" id="GO:0006351">
    <property type="term" value="P:DNA-templated transcription"/>
    <property type="evidence" value="ECO:0007669"/>
    <property type="project" value="TreeGrafter"/>
</dbReference>
<evidence type="ECO:0000313" key="3">
    <source>
        <dbReference type="EMBL" id="PWG66701.1"/>
    </source>
</evidence>
<comment type="caution">
    <text evidence="3">The sequence shown here is derived from an EMBL/GenBank/DDBJ whole genome shotgun (WGS) entry which is preliminary data.</text>
</comment>
<dbReference type="InterPro" id="IPR013321">
    <property type="entry name" value="Arc_rbn_hlx_hlx"/>
</dbReference>
<dbReference type="PANTHER" id="PTHR38781:SF1">
    <property type="entry name" value="ANTITOXIN DINJ-RELATED"/>
    <property type="match status" value="1"/>
</dbReference>
<evidence type="ECO:0000256" key="2">
    <source>
        <dbReference type="ARBA" id="ARBA00022649"/>
    </source>
</evidence>
<organism evidence="3 4">
    <name type="scientific">Bifidobacterium callitrichidarum</name>
    <dbReference type="NCBI Taxonomy" id="2052941"/>
    <lineage>
        <taxon>Bacteria</taxon>
        <taxon>Bacillati</taxon>
        <taxon>Actinomycetota</taxon>
        <taxon>Actinomycetes</taxon>
        <taxon>Bifidobacteriales</taxon>
        <taxon>Bifidobacteriaceae</taxon>
        <taxon>Bifidobacterium</taxon>
    </lineage>
</organism>
<protein>
    <submittedName>
        <fullName evidence="3">Type II toxin-antitoxin system antitoxin, RelB/DinJ family</fullName>
    </submittedName>
</protein>
<gene>
    <name evidence="3" type="ORF">DF196_02010</name>
</gene>
<reference evidence="3 4" key="1">
    <citation type="journal article" date="2018" name="Int. J. Syst. Evol. Microbiol.">
        <title>Bifidobacterium callitrichidarum sp. nov. from the faeces of the emperor tamarin (Saguinus imperator).</title>
        <authorList>
            <person name="Modesto M."/>
            <person name="Michelini S."/>
            <person name="Sansosti M.C."/>
            <person name="De Filippo C."/>
            <person name="Cavalieri D."/>
            <person name="Qvirist L."/>
            <person name="Andlid T."/>
            <person name="Spiezio C."/>
            <person name="Sandri C."/>
            <person name="Pascarelli S."/>
            <person name="Sgorbati B."/>
            <person name="Mattarelli P."/>
        </authorList>
    </citation>
    <scope>NUCLEOTIDE SEQUENCE [LARGE SCALE GENOMIC DNA]</scope>
    <source>
        <strain evidence="3 4">TRI 5</strain>
    </source>
</reference>